<comment type="caution">
    <text evidence="1">The sequence shown here is derived from an EMBL/GenBank/DDBJ whole genome shotgun (WGS) entry which is preliminary data.</text>
</comment>
<evidence type="ECO:0000313" key="1">
    <source>
        <dbReference type="EMBL" id="TQE02084.1"/>
    </source>
</evidence>
<keyword evidence="2" id="KW-1185">Reference proteome</keyword>
<organism evidence="1 2">
    <name type="scientific">Malus baccata</name>
    <name type="common">Siberian crab apple</name>
    <name type="synonym">Pyrus baccata</name>
    <dbReference type="NCBI Taxonomy" id="106549"/>
    <lineage>
        <taxon>Eukaryota</taxon>
        <taxon>Viridiplantae</taxon>
        <taxon>Streptophyta</taxon>
        <taxon>Embryophyta</taxon>
        <taxon>Tracheophyta</taxon>
        <taxon>Spermatophyta</taxon>
        <taxon>Magnoliopsida</taxon>
        <taxon>eudicotyledons</taxon>
        <taxon>Gunneridae</taxon>
        <taxon>Pentapetalae</taxon>
        <taxon>rosids</taxon>
        <taxon>fabids</taxon>
        <taxon>Rosales</taxon>
        <taxon>Rosaceae</taxon>
        <taxon>Amygdaloideae</taxon>
        <taxon>Maleae</taxon>
        <taxon>Malus</taxon>
    </lineage>
</organism>
<dbReference type="EMBL" id="VIEB01000183">
    <property type="protein sequence ID" value="TQE02084.1"/>
    <property type="molecule type" value="Genomic_DNA"/>
</dbReference>
<sequence>MLHGIQAIKRSSYFGSHYHTPRLEPSIGVDVRCFGLCDWCCFGAAKEQTTSCYLLCL</sequence>
<dbReference type="AlphaFoldDB" id="A0A540MTG4"/>
<reference evidence="1 2" key="1">
    <citation type="journal article" date="2019" name="G3 (Bethesda)">
        <title>Sequencing of a Wild Apple (Malus baccata) Genome Unravels the Differences Between Cultivated and Wild Apple Species Regarding Disease Resistance and Cold Tolerance.</title>
        <authorList>
            <person name="Chen X."/>
        </authorList>
    </citation>
    <scope>NUCLEOTIDE SEQUENCE [LARGE SCALE GENOMIC DNA]</scope>
    <source>
        <strain evidence="2">cv. Shandingzi</strain>
        <tissue evidence="1">Leaves</tissue>
    </source>
</reference>
<gene>
    <name evidence="1" type="ORF">C1H46_012312</name>
</gene>
<name>A0A540MTG4_MALBA</name>
<proteinExistence type="predicted"/>
<dbReference type="Proteomes" id="UP000315295">
    <property type="component" value="Unassembled WGS sequence"/>
</dbReference>
<evidence type="ECO:0000313" key="2">
    <source>
        <dbReference type="Proteomes" id="UP000315295"/>
    </source>
</evidence>
<protein>
    <submittedName>
        <fullName evidence="1">Uncharacterized protein</fullName>
    </submittedName>
</protein>
<accession>A0A540MTG4</accession>